<dbReference type="InterPro" id="IPR009875">
    <property type="entry name" value="PilZ_domain"/>
</dbReference>
<dbReference type="Proteomes" id="UP000191820">
    <property type="component" value="Chromosome"/>
</dbReference>
<dbReference type="SUPFAM" id="SSF141371">
    <property type="entry name" value="PilZ domain-like"/>
    <property type="match status" value="1"/>
</dbReference>
<feature type="domain" description="PilZ" evidence="1">
    <location>
        <begin position="475"/>
        <end position="590"/>
    </location>
</feature>
<gene>
    <name evidence="2" type="ORF">SJ2017_3144</name>
</gene>
<feature type="domain" description="PilZ" evidence="1">
    <location>
        <begin position="143"/>
        <end position="247"/>
    </location>
</feature>
<dbReference type="Gene3D" id="2.40.10.220">
    <property type="entry name" value="predicted glycosyltransferase like domains"/>
    <property type="match status" value="1"/>
</dbReference>
<protein>
    <submittedName>
        <fullName evidence="2">Pilus assembly protein PilZ</fullName>
    </submittedName>
</protein>
<dbReference type="Pfam" id="PF07238">
    <property type="entry name" value="PilZ"/>
    <property type="match status" value="2"/>
</dbReference>
<dbReference type="RefSeq" id="WP_080916390.1">
    <property type="nucleotide sequence ID" value="NZ_CP020472.1"/>
</dbReference>
<evidence type="ECO:0000259" key="1">
    <source>
        <dbReference type="Pfam" id="PF07238"/>
    </source>
</evidence>
<dbReference type="EMBL" id="CP020472">
    <property type="protein sequence ID" value="ARD23413.1"/>
    <property type="molecule type" value="Genomic_DNA"/>
</dbReference>
<organism evidence="2 3">
    <name type="scientific">Shewanella japonica</name>
    <dbReference type="NCBI Taxonomy" id="93973"/>
    <lineage>
        <taxon>Bacteria</taxon>
        <taxon>Pseudomonadati</taxon>
        <taxon>Pseudomonadota</taxon>
        <taxon>Gammaproteobacteria</taxon>
        <taxon>Alteromonadales</taxon>
        <taxon>Shewanellaceae</taxon>
        <taxon>Shewanella</taxon>
    </lineage>
</organism>
<proteinExistence type="predicted"/>
<accession>A0ABN4YIZ4</accession>
<keyword evidence="3" id="KW-1185">Reference proteome</keyword>
<name>A0ABN4YIZ4_9GAMM</name>
<evidence type="ECO:0000313" key="2">
    <source>
        <dbReference type="EMBL" id="ARD23413.1"/>
    </source>
</evidence>
<sequence>MSIEDHSQLIEQLKPLLMEPDFKEVFEKLTIDESNSTRFLVKMELNRLSASCTRIIDLRDKSELQCEEVTVAKQRHFLDEPAKLSLVQALGLYRNKYTVGVYEHVLSQHKLRKESLRKTEQEPTEELSELVVPGVVLGSYFSRSEERMNYSIRISASQDGGGEVLGASLDLSVGGARVRLPAKHRFDQDKPLRVKLLELNEEFFFEDLQHGVDYQIVDIQNKDDSAIMRLKRLGDSKELDKLLSQLIRGYKFRYKVDVNDVIVNATGLGFERHYLPMLSHMPLYLSVENGKPFISHQLLSRGNQPILQYFIDENEVNQLPNFLTNNRLVNLIKSPDKADHSLFFCFTHSNKGITQYFSATLHELKKHQAMQLFFGFGASKSSWRIFKVCQQKVDHKLNYKTSTLPGDEQQYSALTEQQLARFAYTLQLIDLTNEDIRPNYRAWFNEGDNVNQLKIFNQKKLTKNTIKRLSMPFSERRREARFAFKTIIEIEHNGKKSRGISHDISSRGIQFTLEDDTQFSSATDVILSFPKLQEIAGKMQLSQLPYRLIRARTQGNKKQQTLHLSALIGHEPHQGVEFLNKLINHNRDKFEQLSEDEGELKELADGMKNLLLRQLVSVPYFVEKTKKSAQLACIGIGTKTDDISHLFAAGSTTPLSFNLTPLFNETEFKQLIIDPVRSMKPIDGMQYFEVFLQISRQGRGAINIQSQLVSDFSHRSAQIKFISHAQAVGKFMALRIYLGATEKPDMSYIRREMEYITIHASHRAKALEERLWRIIGSGELLDITSEVEVRFPELHLLED</sequence>
<reference evidence="2 3" key="1">
    <citation type="submission" date="2017-03" db="EMBL/GenBank/DDBJ databases">
        <title>Genome sequencing of Shewanella japonica KCTC 22435.</title>
        <authorList>
            <person name="Kim K.M."/>
        </authorList>
    </citation>
    <scope>NUCLEOTIDE SEQUENCE [LARGE SCALE GENOMIC DNA]</scope>
    <source>
        <strain evidence="2 3">KCTC 22435</strain>
    </source>
</reference>
<evidence type="ECO:0000313" key="3">
    <source>
        <dbReference type="Proteomes" id="UP000191820"/>
    </source>
</evidence>